<dbReference type="InterPro" id="IPR001876">
    <property type="entry name" value="Znf_RanBP2"/>
</dbReference>
<organism evidence="6 7">
    <name type="scientific">Angomonas deanei</name>
    <dbReference type="NCBI Taxonomy" id="59799"/>
    <lineage>
        <taxon>Eukaryota</taxon>
        <taxon>Discoba</taxon>
        <taxon>Euglenozoa</taxon>
        <taxon>Kinetoplastea</taxon>
        <taxon>Metakinetoplastina</taxon>
        <taxon>Trypanosomatida</taxon>
        <taxon>Trypanosomatidae</taxon>
        <taxon>Strigomonadinae</taxon>
        <taxon>Angomonas</taxon>
    </lineage>
</organism>
<keyword evidence="2 4" id="KW-0863">Zinc-finger</keyword>
<keyword evidence="3" id="KW-0862">Zinc</keyword>
<dbReference type="GO" id="GO:0008270">
    <property type="term" value="F:zinc ion binding"/>
    <property type="evidence" value="ECO:0007669"/>
    <property type="project" value="UniProtKB-KW"/>
</dbReference>
<proteinExistence type="predicted"/>
<gene>
    <name evidence="6" type="ORF">ADEAN_000809600</name>
</gene>
<name>A0A7G2CNP6_9TRYP</name>
<sequence>MIVDHSVSVSSKPVSTPLFCTLVNGMFTNDMFFRKATFVSMHHTLLGIVSHFTNPLWNQEVPNGQWNAMMRQWSRVYSKLGEGTRLYQSFHHLRTTISGVEDCLPAVFYVNLVGSLMDCNDHSDASGDAWRSITEVSKIGVSLYGHDSRERRTMWVVLLKAALTIYPPSEAASRLLECYQIYAEAGLPLEPEKKSFLQITRYMSESITRSTDIGGVQKLIEQYTEFLGKQEWVSFLWILDAVGVMMGDLWNSFGADGSTSAAHLIESVRQLLSSRHVSGVDLQTNPRIAKYMELYSIGDENAFWWECGCGLTLPSLAVRCVNCLRKEKASWTCVSCGANHVPPCYHQACDACGEANPRRIAAEKVSLQLCAVCGSAHAAGEACTRCGDVAKAKGLSVCCESCQTPLQGDHLYCPNCFTAVNPALCFLWHCDSCQRLNISRRSACHQCGNKRRTQCIVLPFSAWKCGCGASRSPFTRSCSQCSDGPHTYTCPCCLRVSGTTSVFFLEEYKLSVFMCTHCARPHPLDSLILGSPILARHCVQCGRRILHLSERQENLFHCGVHQPINEHVPFFCSSCHHGSAQTGYHCKDCLSPREELLSSEDTFVWRCVQEGSDSDSVCGSWNYSWQNQCRACKRGRIYTKFECRAKLSTWRCTQCAHKNNPLHVLNCEACGAFRRATVCEVCGIQHLTVDCITAV</sequence>
<evidence type="ECO:0000256" key="4">
    <source>
        <dbReference type="PROSITE-ProRule" id="PRU00322"/>
    </source>
</evidence>
<dbReference type="AlphaFoldDB" id="A0A7G2CNP6"/>
<accession>A0A7G2CNP6</accession>
<evidence type="ECO:0000256" key="1">
    <source>
        <dbReference type="ARBA" id="ARBA00022723"/>
    </source>
</evidence>
<evidence type="ECO:0000313" key="6">
    <source>
        <dbReference type="EMBL" id="CAD2220574.1"/>
    </source>
</evidence>
<feature type="domain" description="RanBP2-type" evidence="5">
    <location>
        <begin position="428"/>
        <end position="453"/>
    </location>
</feature>
<dbReference type="PROSITE" id="PS50199">
    <property type="entry name" value="ZF_RANBP2_2"/>
    <property type="match status" value="1"/>
</dbReference>
<evidence type="ECO:0000313" key="7">
    <source>
        <dbReference type="Proteomes" id="UP000515908"/>
    </source>
</evidence>
<keyword evidence="1" id="KW-0479">Metal-binding</keyword>
<dbReference type="EMBL" id="LR877161">
    <property type="protein sequence ID" value="CAD2220574.1"/>
    <property type="molecule type" value="Genomic_DNA"/>
</dbReference>
<evidence type="ECO:0000256" key="2">
    <source>
        <dbReference type="ARBA" id="ARBA00022771"/>
    </source>
</evidence>
<reference evidence="6 7" key="1">
    <citation type="submission" date="2020-08" db="EMBL/GenBank/DDBJ databases">
        <authorList>
            <person name="Newling K."/>
            <person name="Davey J."/>
            <person name="Forrester S."/>
        </authorList>
    </citation>
    <scope>NUCLEOTIDE SEQUENCE [LARGE SCALE GENOMIC DNA]</scope>
    <source>
        <strain evidence="7">Crithidia deanei Carvalho (ATCC PRA-265)</strain>
    </source>
</reference>
<protein>
    <recommendedName>
        <fullName evidence="5">RanBP2-type domain-containing protein</fullName>
    </recommendedName>
</protein>
<dbReference type="Proteomes" id="UP000515908">
    <property type="component" value="Chromosome 17"/>
</dbReference>
<dbReference type="VEuPathDB" id="TriTrypDB:ADEAN_000809600"/>
<keyword evidence="7" id="KW-1185">Reference proteome</keyword>
<dbReference type="PROSITE" id="PS01358">
    <property type="entry name" value="ZF_RANBP2_1"/>
    <property type="match status" value="1"/>
</dbReference>
<evidence type="ECO:0000259" key="5">
    <source>
        <dbReference type="PROSITE" id="PS50199"/>
    </source>
</evidence>
<evidence type="ECO:0000256" key="3">
    <source>
        <dbReference type="ARBA" id="ARBA00022833"/>
    </source>
</evidence>